<dbReference type="AlphaFoldDB" id="A0ABD6EG15"/>
<evidence type="ECO:0000313" key="2">
    <source>
        <dbReference type="EMBL" id="MFH4975632.1"/>
    </source>
</evidence>
<protein>
    <submittedName>
        <fullName evidence="2">Uncharacterized protein</fullName>
    </submittedName>
</protein>
<comment type="caution">
    <text evidence="2">The sequence shown here is derived from an EMBL/GenBank/DDBJ whole genome shotgun (WGS) entry which is preliminary data.</text>
</comment>
<dbReference type="PANTHER" id="PTHR22084">
    <property type="entry name" value="GEX INTERACTING PROTEIN PROTEIN 4"/>
    <property type="match status" value="1"/>
</dbReference>
<name>A0ABD6EG15_9BILA</name>
<evidence type="ECO:0000313" key="3">
    <source>
        <dbReference type="Proteomes" id="UP001608902"/>
    </source>
</evidence>
<keyword evidence="3" id="KW-1185">Reference proteome</keyword>
<dbReference type="Proteomes" id="UP001608902">
    <property type="component" value="Unassembled WGS sequence"/>
</dbReference>
<organism evidence="2 3">
    <name type="scientific">Gnathostoma spinigerum</name>
    <dbReference type="NCBI Taxonomy" id="75299"/>
    <lineage>
        <taxon>Eukaryota</taxon>
        <taxon>Metazoa</taxon>
        <taxon>Ecdysozoa</taxon>
        <taxon>Nematoda</taxon>
        <taxon>Chromadorea</taxon>
        <taxon>Rhabditida</taxon>
        <taxon>Spirurina</taxon>
        <taxon>Gnathostomatomorpha</taxon>
        <taxon>Gnathostomatoidea</taxon>
        <taxon>Gnathostomatidae</taxon>
        <taxon>Gnathostoma</taxon>
    </lineage>
</organism>
<accession>A0ABD6EG15</accession>
<feature type="compositionally biased region" description="Low complexity" evidence="1">
    <location>
        <begin position="669"/>
        <end position="693"/>
    </location>
</feature>
<evidence type="ECO:0000256" key="1">
    <source>
        <dbReference type="SAM" id="MobiDB-lite"/>
    </source>
</evidence>
<gene>
    <name evidence="2" type="ORF">AB6A40_002341</name>
</gene>
<reference evidence="2 3" key="1">
    <citation type="submission" date="2024-08" db="EMBL/GenBank/DDBJ databases">
        <title>Gnathostoma spinigerum genome.</title>
        <authorList>
            <person name="Gonzalez-Bertolin B."/>
            <person name="Monzon S."/>
            <person name="Zaballos A."/>
            <person name="Jimenez P."/>
            <person name="Dekumyoy P."/>
            <person name="Varona S."/>
            <person name="Cuesta I."/>
            <person name="Sumanam S."/>
            <person name="Adisakwattana P."/>
            <person name="Gasser R.B."/>
            <person name="Hernandez-Gonzalez A."/>
            <person name="Young N.D."/>
            <person name="Perteguer M.J."/>
        </authorList>
    </citation>
    <scope>NUCLEOTIDE SEQUENCE [LARGE SCALE GENOMIC DNA]</scope>
    <source>
        <strain evidence="2">AL3</strain>
        <tissue evidence="2">Liver</tissue>
    </source>
</reference>
<dbReference type="EMBL" id="JBGFUD010001024">
    <property type="protein sequence ID" value="MFH4975632.1"/>
    <property type="molecule type" value="Genomic_DNA"/>
</dbReference>
<feature type="region of interest" description="Disordered" evidence="1">
    <location>
        <begin position="195"/>
        <end position="214"/>
    </location>
</feature>
<sequence>MNQQAFFSTAGSGPIGQPQLLDSGLQPVVTSIQFQTGSSTSIVYPSATSGATFYATSNSPFQPLTVLPTAVRLPSSSTLMPVSSDVLTFTSSSQADSSNVAQLAPITISHLQLTPVQLSNELPTEDHRLLFDSFYMDDAGSSTSNALDQQQLRLHENDNLPSTSELSATSAADVKRQKQAEAARLRYQRMSVEERKEVNARRTLAQKRKKQRDKELEELEALLRKSKDIEDDPAINEQLREKRIRARRADAARLRYQRMSSEERRIYNQRRRMRQLDIHGAKKNATDDEQLRARILAQNARKAEAARLRYHRMTDEEKRKYNQRRTEAFRRRRKLEEDLLATPAGRISAEALNKAQQIMMRNAKRAEAARLRYQRMSPEQRKLYNQKRSNAKKQREQRMNLSRNSILHHLTPVTSVGITNHGGQKNGNQNALNTLSGVGNSLSEEALIALEKEVVKRTRQANMVLMQQQRDCLHDQLLMVSTNPDGTQTVIPASTTEDGKRVFHIPSTNQLYELEPTVESELFGKETPSDFVNVVHSNASTFHEGQTDCLEDSGSTQPCNLGPTSTHCVASNEPQLIASRVTHSSSLDLRNLQSPTISIETVLTKQESTTNQPQQQLILTVQEPQQPVQHQIIVTDLNQPTGAVLSSVGNHIRTRGRPPLYAAAAASLQRQQQQQQEQQQQRQQQQQQQQQQQDEPQNELVVISENGQMANSLSTPGIFCDPCVPSRVSMRCVRQTATTDILAVATAATVGPNNEITPQEKLKIQRARRAERARMRYHNMSEEERRNFNARRANALRKARLRDEQLCQMADNAELTGRMLDESTMLEVEMAQRRRARRAEAARIKYHRMSCEERRQFNAMRDAQRRQRKRMQEQREAAVLSAHKQVASCQALSQHNANANQSGENESLVFGSYLHYDDALSQNWSA</sequence>
<feature type="region of interest" description="Disordered" evidence="1">
    <location>
        <begin position="669"/>
        <end position="697"/>
    </location>
</feature>
<dbReference type="PANTHER" id="PTHR22084:SF1">
    <property type="entry name" value="BZIP DOMAIN-CONTAINING PROTEIN-RELATED"/>
    <property type="match status" value="1"/>
</dbReference>
<proteinExistence type="predicted"/>